<feature type="domain" description="SnoaL-like" evidence="1">
    <location>
        <begin position="1"/>
        <end position="121"/>
    </location>
</feature>
<dbReference type="Proteomes" id="UP000199045">
    <property type="component" value="Unassembled WGS sequence"/>
</dbReference>
<dbReference type="InterPro" id="IPR032710">
    <property type="entry name" value="NTF2-like_dom_sf"/>
</dbReference>
<dbReference type="STRING" id="104663.SAMN04488121_103598"/>
<dbReference type="Pfam" id="PF20409">
    <property type="entry name" value="SnoaL_5"/>
    <property type="match status" value="1"/>
</dbReference>
<organism evidence="2 3">
    <name type="scientific">Chitinophaga filiformis</name>
    <name type="common">Myxococcus filiformis</name>
    <name type="synonym">Flexibacter filiformis</name>
    <dbReference type="NCBI Taxonomy" id="104663"/>
    <lineage>
        <taxon>Bacteria</taxon>
        <taxon>Pseudomonadati</taxon>
        <taxon>Bacteroidota</taxon>
        <taxon>Chitinophagia</taxon>
        <taxon>Chitinophagales</taxon>
        <taxon>Chitinophagaceae</taxon>
        <taxon>Chitinophaga</taxon>
    </lineage>
</organism>
<evidence type="ECO:0000313" key="3">
    <source>
        <dbReference type="Proteomes" id="UP000199045"/>
    </source>
</evidence>
<dbReference type="AlphaFoldDB" id="A0A1G7RSS0"/>
<dbReference type="RefSeq" id="WP_089833260.1">
    <property type="nucleotide sequence ID" value="NZ_FNBN01000003.1"/>
</dbReference>
<evidence type="ECO:0000313" key="2">
    <source>
        <dbReference type="EMBL" id="SDG13762.1"/>
    </source>
</evidence>
<dbReference type="Gene3D" id="3.10.450.50">
    <property type="match status" value="1"/>
</dbReference>
<accession>A0A1G7RSS0</accession>
<gene>
    <name evidence="2" type="ORF">SAMN04488121_103598</name>
</gene>
<dbReference type="OrthoDB" id="336094at2"/>
<proteinExistence type="predicted"/>
<name>A0A1G7RSS0_CHIFI</name>
<dbReference type="EMBL" id="FNBN01000003">
    <property type="protein sequence ID" value="SDG13762.1"/>
    <property type="molecule type" value="Genomic_DNA"/>
</dbReference>
<dbReference type="InterPro" id="IPR046860">
    <property type="entry name" value="SnoaL_5"/>
</dbReference>
<dbReference type="SUPFAM" id="SSF54427">
    <property type="entry name" value="NTF2-like"/>
    <property type="match status" value="1"/>
</dbReference>
<reference evidence="2 3" key="1">
    <citation type="submission" date="2016-10" db="EMBL/GenBank/DDBJ databases">
        <authorList>
            <person name="de Groot N.N."/>
        </authorList>
    </citation>
    <scope>NUCLEOTIDE SEQUENCE [LARGE SCALE GENOMIC DNA]</scope>
    <source>
        <strain evidence="2 3">DSM 527</strain>
    </source>
</reference>
<evidence type="ECO:0000259" key="1">
    <source>
        <dbReference type="Pfam" id="PF20409"/>
    </source>
</evidence>
<sequence length="121" mass="13814">MTTQEIADKYYELACQNKYVEIQDEYYGDNVISVEPEHAALKGMQIVTKGKPAVVAKGVAFRELREELHSQSCSEPLVGGDFFSVILKRDITFKNKSRVQLEEIGIFQVSEGKIILEQFFY</sequence>
<protein>
    <recommendedName>
        <fullName evidence="1">SnoaL-like domain-containing protein</fullName>
    </recommendedName>
</protein>